<accession>A0ABR7MPX3</accession>
<feature type="transmembrane region" description="Helical" evidence="1">
    <location>
        <begin position="453"/>
        <end position="472"/>
    </location>
</feature>
<dbReference type="Pfam" id="PF26626">
    <property type="entry name" value="DUF8201"/>
    <property type="match status" value="1"/>
</dbReference>
<organism evidence="3 4">
    <name type="scientific">Hymenobacter citatus</name>
    <dbReference type="NCBI Taxonomy" id="2763506"/>
    <lineage>
        <taxon>Bacteria</taxon>
        <taxon>Pseudomonadati</taxon>
        <taxon>Bacteroidota</taxon>
        <taxon>Cytophagia</taxon>
        <taxon>Cytophagales</taxon>
        <taxon>Hymenobacteraceae</taxon>
        <taxon>Hymenobacter</taxon>
    </lineage>
</organism>
<feature type="transmembrane region" description="Helical" evidence="1">
    <location>
        <begin position="393"/>
        <end position="414"/>
    </location>
</feature>
<feature type="transmembrane region" description="Helical" evidence="1">
    <location>
        <begin position="235"/>
        <end position="254"/>
    </location>
</feature>
<keyword evidence="1" id="KW-0472">Membrane</keyword>
<feature type="transmembrane region" description="Helical" evidence="1">
    <location>
        <begin position="300"/>
        <end position="318"/>
    </location>
</feature>
<name>A0ABR7MPX3_9BACT</name>
<feature type="transmembrane region" description="Helical" evidence="1">
    <location>
        <begin position="429"/>
        <end position="446"/>
    </location>
</feature>
<feature type="transmembrane region" description="Helical" evidence="1">
    <location>
        <begin position="6"/>
        <end position="22"/>
    </location>
</feature>
<dbReference type="Proteomes" id="UP000622017">
    <property type="component" value="Unassembled WGS sequence"/>
</dbReference>
<keyword evidence="1" id="KW-0812">Transmembrane</keyword>
<feature type="transmembrane region" description="Helical" evidence="1">
    <location>
        <begin position="266"/>
        <end position="294"/>
    </location>
</feature>
<feature type="transmembrane region" description="Helical" evidence="1">
    <location>
        <begin position="67"/>
        <end position="84"/>
    </location>
</feature>
<keyword evidence="4" id="KW-1185">Reference proteome</keyword>
<evidence type="ECO:0000256" key="1">
    <source>
        <dbReference type="SAM" id="Phobius"/>
    </source>
</evidence>
<dbReference type="RefSeq" id="WP_187321178.1">
    <property type="nucleotide sequence ID" value="NZ_JACSCY010000020.1"/>
</dbReference>
<dbReference type="InterPro" id="IPR058514">
    <property type="entry name" value="DUF8201"/>
</dbReference>
<evidence type="ECO:0000313" key="4">
    <source>
        <dbReference type="Proteomes" id="UP000622017"/>
    </source>
</evidence>
<dbReference type="InterPro" id="IPR058065">
    <property type="entry name" value="LIC_10190-like"/>
</dbReference>
<proteinExistence type="predicted"/>
<comment type="caution">
    <text evidence="3">The sequence shown here is derived from an EMBL/GenBank/DDBJ whole genome shotgun (WGS) entry which is preliminary data.</text>
</comment>
<feature type="transmembrane region" description="Helical" evidence="1">
    <location>
        <begin position="43"/>
        <end position="61"/>
    </location>
</feature>
<dbReference type="EMBL" id="JACSCY010000020">
    <property type="protein sequence ID" value="MBC6612959.1"/>
    <property type="molecule type" value="Genomic_DNA"/>
</dbReference>
<keyword evidence="1" id="KW-1133">Transmembrane helix</keyword>
<gene>
    <name evidence="3" type="ORF">H8B15_18705</name>
</gene>
<dbReference type="NCBIfam" id="NF047510">
    <property type="entry name" value="LIC_10190_fam"/>
    <property type="match status" value="1"/>
</dbReference>
<evidence type="ECO:0000313" key="3">
    <source>
        <dbReference type="EMBL" id="MBC6612959.1"/>
    </source>
</evidence>
<reference evidence="3 4" key="1">
    <citation type="submission" date="2020-08" db="EMBL/GenBank/DDBJ databases">
        <title>Hymenobacter sp.</title>
        <authorList>
            <person name="Kim M.K."/>
        </authorList>
    </citation>
    <scope>NUCLEOTIDE SEQUENCE [LARGE SCALE GENOMIC DNA]</scope>
    <source>
        <strain evidence="3 4">BT507</strain>
    </source>
</reference>
<protein>
    <recommendedName>
        <fullName evidence="2">DUF8201 domain-containing protein</fullName>
    </recommendedName>
</protein>
<sequence length="572" mass="62015">MLLIIVFWAWAAGVGLGFGLGLEKLLKRIWGPLPRVLTDSPELLIIGGLAILAWLVAILSFSLPVALPVQLGISALAIILLVANRARLRLLLLSYGGSWQEAGPLAGLLAGALVALLLTHATQPPTFPDSALYHAQFVQWMHGYPLVPGLGNLRGQLAFNSHAHLLTAFFSPATPLSQAPAFQQTVSSLGFLLLTLHHVRRAGRHLRVGQRPWLASFYLGSVVFLLMTMRPWISSPLADSTAAILGLLLLGLLLETPRLLSAGLLWVGIVAATAVTVKSSAGAMLLWPLVAAWWPAQGRWRRLGLLLGVIGLVLLPWVGRNVVLSGYLVYPLAGQVGPVVRDWAVPPAQLAADLAEIRLFARRPLGDWPLAAKQPLGQWLPLWWLQQEPADKLLLLVAVAGIGLMLGWLMWQLVVKRTAYSALIKRPDLTLYLLLLLGCGSWFVAAPAMRFAYAYLIGAALLSPLIIARGLPIRWGRVGGWSLCALSLFYALNGLRHELAKPDTLTTRLTWPADYPAVRTRVAGHAGSYPVRMGAWPNSRCGNALLPCTDSLSPGLQLRGTTLCQGFRMVQD</sequence>
<feature type="domain" description="DUF8201" evidence="2">
    <location>
        <begin position="1"/>
        <end position="457"/>
    </location>
</feature>
<evidence type="ECO:0000259" key="2">
    <source>
        <dbReference type="Pfam" id="PF26626"/>
    </source>
</evidence>